<keyword evidence="9" id="KW-0812">Transmembrane</keyword>
<protein>
    <recommendedName>
        <fullName evidence="2">histidine kinase</fullName>
        <ecNumber evidence="2">2.7.13.3</ecNumber>
    </recommendedName>
</protein>
<dbReference type="InterPro" id="IPR055558">
    <property type="entry name" value="DUF7134"/>
</dbReference>
<evidence type="ECO:0000256" key="2">
    <source>
        <dbReference type="ARBA" id="ARBA00012438"/>
    </source>
</evidence>
<dbReference type="CDD" id="cd16917">
    <property type="entry name" value="HATPase_UhpB-NarQ-NarX-like"/>
    <property type="match status" value="1"/>
</dbReference>
<dbReference type="Gene3D" id="1.20.5.1930">
    <property type="match status" value="1"/>
</dbReference>
<dbReference type="RefSeq" id="WP_167029229.1">
    <property type="nucleotide sequence ID" value="NZ_CP050177.1"/>
</dbReference>
<evidence type="ECO:0000259" key="10">
    <source>
        <dbReference type="PROSITE" id="PS50109"/>
    </source>
</evidence>
<keyword evidence="8" id="KW-0902">Two-component regulatory system</keyword>
<keyword evidence="12" id="KW-1185">Reference proteome</keyword>
<dbReference type="GO" id="GO:0016020">
    <property type="term" value="C:membrane"/>
    <property type="evidence" value="ECO:0007669"/>
    <property type="project" value="InterPro"/>
</dbReference>
<dbReference type="GO" id="GO:0046983">
    <property type="term" value="F:protein dimerization activity"/>
    <property type="evidence" value="ECO:0007669"/>
    <property type="project" value="InterPro"/>
</dbReference>
<evidence type="ECO:0000256" key="5">
    <source>
        <dbReference type="ARBA" id="ARBA00022741"/>
    </source>
</evidence>
<name>A0A6G9GZV5_9ACTN</name>
<evidence type="ECO:0000256" key="6">
    <source>
        <dbReference type="ARBA" id="ARBA00022777"/>
    </source>
</evidence>
<dbReference type="Gene3D" id="3.30.565.10">
    <property type="entry name" value="Histidine kinase-like ATPase, C-terminal domain"/>
    <property type="match status" value="1"/>
</dbReference>
<dbReference type="PANTHER" id="PTHR24421">
    <property type="entry name" value="NITRATE/NITRITE SENSOR PROTEIN NARX-RELATED"/>
    <property type="match status" value="1"/>
</dbReference>
<keyword evidence="3" id="KW-0597">Phosphoprotein</keyword>
<gene>
    <name evidence="11" type="ORF">HA039_14685</name>
</gene>
<evidence type="ECO:0000256" key="9">
    <source>
        <dbReference type="SAM" id="Phobius"/>
    </source>
</evidence>
<proteinExistence type="predicted"/>
<comment type="catalytic activity">
    <reaction evidence="1">
        <text>ATP + protein L-histidine = ADP + protein N-phospho-L-histidine.</text>
        <dbReference type="EC" id="2.7.13.3"/>
    </reaction>
</comment>
<dbReference type="Pfam" id="PF02518">
    <property type="entry name" value="HATPase_c"/>
    <property type="match status" value="1"/>
</dbReference>
<organism evidence="11 12">
    <name type="scientific">Streptomyces liangshanensis</name>
    <dbReference type="NCBI Taxonomy" id="2717324"/>
    <lineage>
        <taxon>Bacteria</taxon>
        <taxon>Bacillati</taxon>
        <taxon>Actinomycetota</taxon>
        <taxon>Actinomycetes</taxon>
        <taxon>Kitasatosporales</taxon>
        <taxon>Streptomycetaceae</taxon>
        <taxon>Streptomyces</taxon>
    </lineage>
</organism>
<dbReference type="PANTHER" id="PTHR24421:SF10">
    <property type="entry name" value="NITRATE_NITRITE SENSOR PROTEIN NARQ"/>
    <property type="match status" value="1"/>
</dbReference>
<sequence>MQRFYDFLRRHPTGVDTFWAVMLLGVSLLWAVTAETGVGDRLRAIGVVVLLSLVVALRRRAPAGMLLLVVALGVVQLALDVAVNPGDFAMLVIIYTVAAEGGPRWASRLALVGGLFAAPLSQLRWPVDGASTFGRVFAGVVLAVPFVLAWVLGDSLRTRRAYFDQLEERATRLEKEREAQAKVAVAAERARIARELHDVVAHNVSVMVVQADGAAYVLDAAPDQAKQALETISSTGRQALAEMRRLLGVLRTGDTREGGEYVPQPDVDQIEDLVEQVRRAGLTVDFRIEGTARPLPSGVELTAYRIVQEALTNSRKHGGPDVGASVRLVYFDDGLGLLVEDDGRGATHELYEDGGADGRGHGLIGMRERVGMVGGTLDAGPRPGGGFRISALLPLKPAH</sequence>
<keyword evidence="5" id="KW-0547">Nucleotide-binding</keyword>
<dbReference type="InterPro" id="IPR005467">
    <property type="entry name" value="His_kinase_dom"/>
</dbReference>
<evidence type="ECO:0000313" key="12">
    <source>
        <dbReference type="Proteomes" id="UP000501179"/>
    </source>
</evidence>
<evidence type="ECO:0000256" key="8">
    <source>
        <dbReference type="ARBA" id="ARBA00023012"/>
    </source>
</evidence>
<dbReference type="Pfam" id="PF23539">
    <property type="entry name" value="DUF7134"/>
    <property type="match status" value="1"/>
</dbReference>
<reference evidence="11 12" key="1">
    <citation type="submission" date="2020-03" db="EMBL/GenBank/DDBJ databases">
        <title>A novel species.</title>
        <authorList>
            <person name="Gao J."/>
        </authorList>
    </citation>
    <scope>NUCLEOTIDE SEQUENCE [LARGE SCALE GENOMIC DNA]</scope>
    <source>
        <strain evidence="11 12">QMT-12</strain>
    </source>
</reference>
<dbReference type="KEGG" id="slia:HA039_14685"/>
<feature type="domain" description="Histidine kinase" evidence="10">
    <location>
        <begin position="199"/>
        <end position="397"/>
    </location>
</feature>
<evidence type="ECO:0000256" key="4">
    <source>
        <dbReference type="ARBA" id="ARBA00022679"/>
    </source>
</evidence>
<feature type="transmembrane region" description="Helical" evidence="9">
    <location>
        <begin position="64"/>
        <end position="83"/>
    </location>
</feature>
<keyword evidence="4" id="KW-0808">Transferase</keyword>
<dbReference type="AlphaFoldDB" id="A0A6G9GZV5"/>
<dbReference type="InterPro" id="IPR011712">
    <property type="entry name" value="Sig_transdc_His_kin_sub3_dim/P"/>
</dbReference>
<dbReference type="InterPro" id="IPR003594">
    <property type="entry name" value="HATPase_dom"/>
</dbReference>
<keyword evidence="9" id="KW-1133">Transmembrane helix</keyword>
<dbReference type="PROSITE" id="PS50109">
    <property type="entry name" value="HIS_KIN"/>
    <property type="match status" value="1"/>
</dbReference>
<dbReference type="InterPro" id="IPR036890">
    <property type="entry name" value="HATPase_C_sf"/>
</dbReference>
<dbReference type="SUPFAM" id="SSF55874">
    <property type="entry name" value="ATPase domain of HSP90 chaperone/DNA topoisomerase II/histidine kinase"/>
    <property type="match status" value="1"/>
</dbReference>
<accession>A0A6G9GZV5</accession>
<feature type="transmembrane region" description="Helical" evidence="9">
    <location>
        <begin position="133"/>
        <end position="152"/>
    </location>
</feature>
<feature type="transmembrane region" description="Helical" evidence="9">
    <location>
        <begin position="38"/>
        <end position="57"/>
    </location>
</feature>
<dbReference type="GO" id="GO:0000155">
    <property type="term" value="F:phosphorelay sensor kinase activity"/>
    <property type="evidence" value="ECO:0007669"/>
    <property type="project" value="InterPro"/>
</dbReference>
<keyword evidence="6 11" id="KW-0418">Kinase</keyword>
<dbReference type="GO" id="GO:0005524">
    <property type="term" value="F:ATP binding"/>
    <property type="evidence" value="ECO:0007669"/>
    <property type="project" value="UniProtKB-KW"/>
</dbReference>
<dbReference type="Pfam" id="PF07730">
    <property type="entry name" value="HisKA_3"/>
    <property type="match status" value="1"/>
</dbReference>
<dbReference type="Proteomes" id="UP000501179">
    <property type="component" value="Chromosome"/>
</dbReference>
<keyword evidence="9" id="KW-0472">Membrane</keyword>
<evidence type="ECO:0000256" key="1">
    <source>
        <dbReference type="ARBA" id="ARBA00000085"/>
    </source>
</evidence>
<evidence type="ECO:0000313" key="11">
    <source>
        <dbReference type="EMBL" id="QIQ03417.1"/>
    </source>
</evidence>
<dbReference type="EMBL" id="CP050177">
    <property type="protein sequence ID" value="QIQ03417.1"/>
    <property type="molecule type" value="Genomic_DNA"/>
</dbReference>
<dbReference type="EC" id="2.7.13.3" evidence="2"/>
<evidence type="ECO:0000256" key="7">
    <source>
        <dbReference type="ARBA" id="ARBA00022840"/>
    </source>
</evidence>
<feature type="transmembrane region" description="Helical" evidence="9">
    <location>
        <begin position="12"/>
        <end position="32"/>
    </location>
</feature>
<evidence type="ECO:0000256" key="3">
    <source>
        <dbReference type="ARBA" id="ARBA00022553"/>
    </source>
</evidence>
<dbReference type="InterPro" id="IPR050482">
    <property type="entry name" value="Sensor_HK_TwoCompSys"/>
</dbReference>
<keyword evidence="7" id="KW-0067">ATP-binding</keyword>